<name>A0A0M3ITQ8_ASCLU</name>
<keyword evidence="1" id="KW-1185">Reference proteome</keyword>
<accession>A0A0M3ITQ8</accession>
<dbReference type="AlphaFoldDB" id="A0A0M3ITQ8"/>
<dbReference type="Pfam" id="PF25519">
    <property type="entry name" value="ILCR1_N"/>
    <property type="match status" value="1"/>
</dbReference>
<reference evidence="2" key="1">
    <citation type="submission" date="2017-02" db="UniProtKB">
        <authorList>
            <consortium name="WormBaseParasite"/>
        </authorList>
    </citation>
    <scope>IDENTIFICATION</scope>
</reference>
<proteinExistence type="predicted"/>
<dbReference type="WBParaSite" id="ALUE_0002213601-mRNA-1">
    <property type="protein sequence ID" value="ALUE_0002213601-mRNA-1"/>
    <property type="gene ID" value="ALUE_0002213601"/>
</dbReference>
<evidence type="ECO:0000313" key="1">
    <source>
        <dbReference type="Proteomes" id="UP000036681"/>
    </source>
</evidence>
<evidence type="ECO:0000313" key="2">
    <source>
        <dbReference type="WBParaSite" id="ALUE_0002213601-mRNA-1"/>
    </source>
</evidence>
<protein>
    <submittedName>
        <fullName evidence="2">Protein kinase domain-containing protein</fullName>
    </submittedName>
</protein>
<dbReference type="Proteomes" id="UP000036681">
    <property type="component" value="Unplaced"/>
</dbReference>
<sequence length="95" mass="11074">MWTIEMISSSPRFHFSTENIFEFGRIYDVILTSLPRSNSSQQSVIKHVTMPRHPELNKTLSDPSFDCSKYCKFLFCCISYISAMQITLEMDLHNT</sequence>
<organism evidence="1 2">
    <name type="scientific">Ascaris lumbricoides</name>
    <name type="common">Giant roundworm</name>
    <dbReference type="NCBI Taxonomy" id="6252"/>
    <lineage>
        <taxon>Eukaryota</taxon>
        <taxon>Metazoa</taxon>
        <taxon>Ecdysozoa</taxon>
        <taxon>Nematoda</taxon>
        <taxon>Chromadorea</taxon>
        <taxon>Rhabditida</taxon>
        <taxon>Spirurina</taxon>
        <taxon>Ascaridomorpha</taxon>
        <taxon>Ascaridoidea</taxon>
        <taxon>Ascarididae</taxon>
        <taxon>Ascaris</taxon>
    </lineage>
</organism>